<sequence>MSQAAEGSDTGNGVPSSPIARSVAESSATPWRPMTLPDLCGFPAAQQLYGLPVSIDLSFLHSPVSSDEEASGQPQQQQQQQQLDDLPSKVITPRADELVEADVSGAPVAPMGKKSAVLVPRDSGPVAVVEPYQYETWSDDEANEQDSSELDDVMIPACPTADSAPIFLQQENEESNMTAFNGAASNANPCWPPLHEHTEQPDQQPSVDAPMIVKPIGRAGSYGALYAIWYAQLGSDDNMERIPDCVIFDPELPPDHQGPPPILTSLLLQHRMPTGELVTVPYAPKQMPGHSFE</sequence>
<accession>A0A182XGD9</accession>
<proteinExistence type="predicted"/>
<name>A0A182XGD9_ANOQN</name>
<reference evidence="2" key="1">
    <citation type="submission" date="2020-05" db="UniProtKB">
        <authorList>
            <consortium name="EnsemblMetazoa"/>
        </authorList>
    </citation>
    <scope>IDENTIFICATION</scope>
    <source>
        <strain evidence="2">SANGQUA</strain>
    </source>
</reference>
<feature type="compositionally biased region" description="Polar residues" evidence="1">
    <location>
        <begin position="1"/>
        <end position="15"/>
    </location>
</feature>
<organism evidence="2 3">
    <name type="scientific">Anopheles quadriannulatus</name>
    <name type="common">Mosquito</name>
    <dbReference type="NCBI Taxonomy" id="34691"/>
    <lineage>
        <taxon>Eukaryota</taxon>
        <taxon>Metazoa</taxon>
        <taxon>Ecdysozoa</taxon>
        <taxon>Arthropoda</taxon>
        <taxon>Hexapoda</taxon>
        <taxon>Insecta</taxon>
        <taxon>Pterygota</taxon>
        <taxon>Neoptera</taxon>
        <taxon>Endopterygota</taxon>
        <taxon>Diptera</taxon>
        <taxon>Nematocera</taxon>
        <taxon>Culicoidea</taxon>
        <taxon>Culicidae</taxon>
        <taxon>Anophelinae</taxon>
        <taxon>Anopheles</taxon>
    </lineage>
</organism>
<feature type="region of interest" description="Disordered" evidence="1">
    <location>
        <begin position="62"/>
        <end position="87"/>
    </location>
</feature>
<protein>
    <submittedName>
        <fullName evidence="2">Uncharacterized protein</fullName>
    </submittedName>
</protein>
<dbReference type="VEuPathDB" id="VectorBase:AQUA008907"/>
<feature type="compositionally biased region" description="Low complexity" evidence="1">
    <location>
        <begin position="73"/>
        <end position="85"/>
    </location>
</feature>
<evidence type="ECO:0000313" key="2">
    <source>
        <dbReference type="EnsemblMetazoa" id="AQUA008907-PA"/>
    </source>
</evidence>
<keyword evidence="3" id="KW-1185">Reference proteome</keyword>
<dbReference type="AlphaFoldDB" id="A0A182XGD9"/>
<evidence type="ECO:0000313" key="3">
    <source>
        <dbReference type="Proteomes" id="UP000076407"/>
    </source>
</evidence>
<dbReference type="EnsemblMetazoa" id="AQUA008907-RA">
    <property type="protein sequence ID" value="AQUA008907-PA"/>
    <property type="gene ID" value="AQUA008907"/>
</dbReference>
<feature type="region of interest" description="Disordered" evidence="1">
    <location>
        <begin position="1"/>
        <end position="37"/>
    </location>
</feature>
<dbReference type="Proteomes" id="UP000076407">
    <property type="component" value="Unassembled WGS sequence"/>
</dbReference>
<evidence type="ECO:0000256" key="1">
    <source>
        <dbReference type="SAM" id="MobiDB-lite"/>
    </source>
</evidence>